<sequence>NDINVKNKEFVCIENLKSFLSDAGMIFDNIKLLQEVKANSNTIFHSNKQSLEEVKVKLYDLLPVDIKIYKPSLQKILEAI</sequence>
<evidence type="ECO:0000313" key="1">
    <source>
        <dbReference type="EMBL" id="CAG8737975.1"/>
    </source>
</evidence>
<dbReference type="OrthoDB" id="2474152at2759"/>
<keyword evidence="2" id="KW-1185">Reference proteome</keyword>
<gene>
    <name evidence="1" type="ORF">FCALED_LOCUS15432</name>
</gene>
<reference evidence="1" key="1">
    <citation type="submission" date="2021-06" db="EMBL/GenBank/DDBJ databases">
        <authorList>
            <person name="Kallberg Y."/>
            <person name="Tangrot J."/>
            <person name="Rosling A."/>
        </authorList>
    </citation>
    <scope>NUCLEOTIDE SEQUENCE</scope>
    <source>
        <strain evidence="1">UK204</strain>
    </source>
</reference>
<organism evidence="1 2">
    <name type="scientific">Funneliformis caledonium</name>
    <dbReference type="NCBI Taxonomy" id="1117310"/>
    <lineage>
        <taxon>Eukaryota</taxon>
        <taxon>Fungi</taxon>
        <taxon>Fungi incertae sedis</taxon>
        <taxon>Mucoromycota</taxon>
        <taxon>Glomeromycotina</taxon>
        <taxon>Glomeromycetes</taxon>
        <taxon>Glomerales</taxon>
        <taxon>Glomeraceae</taxon>
        <taxon>Funneliformis</taxon>
    </lineage>
</organism>
<proteinExistence type="predicted"/>
<accession>A0A9N9IJ69</accession>
<feature type="non-terminal residue" evidence="1">
    <location>
        <position position="80"/>
    </location>
</feature>
<feature type="non-terminal residue" evidence="1">
    <location>
        <position position="1"/>
    </location>
</feature>
<dbReference type="AlphaFoldDB" id="A0A9N9IJ69"/>
<comment type="caution">
    <text evidence="1">The sequence shown here is derived from an EMBL/GenBank/DDBJ whole genome shotgun (WGS) entry which is preliminary data.</text>
</comment>
<protein>
    <submittedName>
        <fullName evidence="1">2802_t:CDS:1</fullName>
    </submittedName>
</protein>
<evidence type="ECO:0000313" key="2">
    <source>
        <dbReference type="Proteomes" id="UP000789570"/>
    </source>
</evidence>
<dbReference type="Proteomes" id="UP000789570">
    <property type="component" value="Unassembled WGS sequence"/>
</dbReference>
<name>A0A9N9IJ69_9GLOM</name>
<dbReference type="EMBL" id="CAJVPQ010014023">
    <property type="protein sequence ID" value="CAG8737975.1"/>
    <property type="molecule type" value="Genomic_DNA"/>
</dbReference>